<reference evidence="1" key="1">
    <citation type="submission" date="2021-06" db="EMBL/GenBank/DDBJ databases">
        <title>Parelaphostrongylus tenuis whole genome reference sequence.</title>
        <authorList>
            <person name="Garwood T.J."/>
            <person name="Larsen P.A."/>
            <person name="Fountain-Jones N.M."/>
            <person name="Garbe J.R."/>
            <person name="Macchietto M.G."/>
            <person name="Kania S.A."/>
            <person name="Gerhold R.W."/>
            <person name="Richards J.E."/>
            <person name="Wolf T.M."/>
        </authorList>
    </citation>
    <scope>NUCLEOTIDE SEQUENCE</scope>
    <source>
        <strain evidence="1">MNPRO001-30</strain>
        <tissue evidence="1">Meninges</tissue>
    </source>
</reference>
<protein>
    <submittedName>
        <fullName evidence="1">Uncharacterized protein</fullName>
    </submittedName>
</protein>
<dbReference type="EMBL" id="JAHQIW010001697">
    <property type="protein sequence ID" value="KAJ1353378.1"/>
    <property type="molecule type" value="Genomic_DNA"/>
</dbReference>
<proteinExistence type="predicted"/>
<gene>
    <name evidence="1" type="ORF">KIN20_009986</name>
</gene>
<comment type="caution">
    <text evidence="1">The sequence shown here is derived from an EMBL/GenBank/DDBJ whole genome shotgun (WGS) entry which is preliminary data.</text>
</comment>
<evidence type="ECO:0000313" key="2">
    <source>
        <dbReference type="Proteomes" id="UP001196413"/>
    </source>
</evidence>
<organism evidence="1 2">
    <name type="scientific">Parelaphostrongylus tenuis</name>
    <name type="common">Meningeal worm</name>
    <dbReference type="NCBI Taxonomy" id="148309"/>
    <lineage>
        <taxon>Eukaryota</taxon>
        <taxon>Metazoa</taxon>
        <taxon>Ecdysozoa</taxon>
        <taxon>Nematoda</taxon>
        <taxon>Chromadorea</taxon>
        <taxon>Rhabditida</taxon>
        <taxon>Rhabditina</taxon>
        <taxon>Rhabditomorpha</taxon>
        <taxon>Strongyloidea</taxon>
        <taxon>Metastrongylidae</taxon>
        <taxon>Parelaphostrongylus</taxon>
    </lineage>
</organism>
<evidence type="ECO:0000313" key="1">
    <source>
        <dbReference type="EMBL" id="KAJ1353378.1"/>
    </source>
</evidence>
<dbReference type="Proteomes" id="UP001196413">
    <property type="component" value="Unassembled WGS sequence"/>
</dbReference>
<keyword evidence="2" id="KW-1185">Reference proteome</keyword>
<sequence length="65" mass="7294">MGSSKHVYLSGPAKIIDHYLIIFETKEENRNQQMKLLAKLSKAFVDGGSDDTNQVQEILESARLS</sequence>
<dbReference type="AlphaFoldDB" id="A0AAD5MAJ2"/>
<accession>A0AAD5MAJ2</accession>
<name>A0AAD5MAJ2_PARTN</name>